<dbReference type="EMBL" id="FCOK02000024">
    <property type="protein sequence ID" value="SAL38736.1"/>
    <property type="molecule type" value="Genomic_DNA"/>
</dbReference>
<evidence type="ECO:0000259" key="3">
    <source>
        <dbReference type="SMART" id="SM00062"/>
    </source>
</evidence>
<feature type="signal peptide" evidence="2">
    <location>
        <begin position="1"/>
        <end position="32"/>
    </location>
</feature>
<dbReference type="PANTHER" id="PTHR35936:SF17">
    <property type="entry name" value="ARGININE-BINDING EXTRACELLULAR PROTEIN ARTP"/>
    <property type="match status" value="1"/>
</dbReference>
<evidence type="ECO:0000313" key="5">
    <source>
        <dbReference type="Proteomes" id="UP000054683"/>
    </source>
</evidence>
<feature type="domain" description="Solute-binding protein family 3/N-terminal" evidence="3">
    <location>
        <begin position="43"/>
        <end position="262"/>
    </location>
</feature>
<dbReference type="SMART" id="SM00062">
    <property type="entry name" value="PBPb"/>
    <property type="match status" value="1"/>
</dbReference>
<dbReference type="Gene3D" id="3.40.190.10">
    <property type="entry name" value="Periplasmic binding protein-like II"/>
    <property type="match status" value="2"/>
</dbReference>
<feature type="chain" id="PRO_5008501740" evidence="2">
    <location>
        <begin position="33"/>
        <end position="270"/>
    </location>
</feature>
<evidence type="ECO:0000256" key="1">
    <source>
        <dbReference type="ARBA" id="ARBA00022729"/>
    </source>
</evidence>
<proteinExistence type="predicted"/>
<dbReference type="SUPFAM" id="SSF53850">
    <property type="entry name" value="Periplasmic binding protein-like II"/>
    <property type="match status" value="1"/>
</dbReference>
<dbReference type="InterPro" id="IPR001638">
    <property type="entry name" value="Solute-binding_3/MltF_N"/>
</dbReference>
<dbReference type="AlphaFoldDB" id="A0A158H349"/>
<sequence>METALKTNRSRFIMRGCVAALLLAGVAHSAMADQLDDIKKAGKIRVAIAMGTPLFSYADANLQPAGSDVDTAAALAKDLGVKLELVQITNAARVPTLQARRADLVIADLSITPERAKVVDFSIPYAVITIIVGGTKSENVKNYGDLNGKTIGLTRATVNDTITTQMAKGAQIQRYEDDATLITSVVTGQVDIFSSTPSNLAEMVKRAPNRNLELKFPQKDFDLGIAMNKDEPKLKEWVNNWVSANQKNGTLNAIYKKYHGRDLPASVTKG</sequence>
<evidence type="ECO:0000313" key="4">
    <source>
        <dbReference type="EMBL" id="SAL38736.1"/>
    </source>
</evidence>
<dbReference type="Pfam" id="PF00497">
    <property type="entry name" value="SBP_bac_3"/>
    <property type="match status" value="1"/>
</dbReference>
<organism evidence="4 5">
    <name type="scientific">Caballeronia udeis</name>
    <dbReference type="NCBI Taxonomy" id="1232866"/>
    <lineage>
        <taxon>Bacteria</taxon>
        <taxon>Pseudomonadati</taxon>
        <taxon>Pseudomonadota</taxon>
        <taxon>Betaproteobacteria</taxon>
        <taxon>Burkholderiales</taxon>
        <taxon>Burkholderiaceae</taxon>
        <taxon>Caballeronia</taxon>
    </lineage>
</organism>
<dbReference type="Proteomes" id="UP000054683">
    <property type="component" value="Unassembled WGS sequence"/>
</dbReference>
<name>A0A158H349_9BURK</name>
<accession>A0A158H349</accession>
<protein>
    <submittedName>
        <fullName evidence="4">Amino acid ABC transporter substrate-binding protein</fullName>
    </submittedName>
</protein>
<gene>
    <name evidence="4" type="ORF">AWB69_03806</name>
</gene>
<reference evidence="4 5" key="1">
    <citation type="submission" date="2016-01" db="EMBL/GenBank/DDBJ databases">
        <authorList>
            <person name="Oliw E.H."/>
        </authorList>
    </citation>
    <scope>NUCLEOTIDE SEQUENCE [LARGE SCALE GENOMIC DNA]</scope>
    <source>
        <strain evidence="4">LMG 27134</strain>
    </source>
</reference>
<evidence type="ECO:0000256" key="2">
    <source>
        <dbReference type="SAM" id="SignalP"/>
    </source>
</evidence>
<dbReference type="PANTHER" id="PTHR35936">
    <property type="entry name" value="MEMBRANE-BOUND LYTIC MUREIN TRANSGLYCOSYLASE F"/>
    <property type="match status" value="1"/>
</dbReference>
<keyword evidence="1 2" id="KW-0732">Signal</keyword>